<keyword evidence="1" id="KW-0812">Transmembrane</keyword>
<dbReference type="RefSeq" id="XP_015607458.1">
    <property type="nucleotide sequence ID" value="XM_015751972.2"/>
</dbReference>
<keyword evidence="2" id="KW-1185">Reference proteome</keyword>
<accession>A0AAJ7CDE6</accession>
<feature type="transmembrane region" description="Helical" evidence="1">
    <location>
        <begin position="182"/>
        <end position="204"/>
    </location>
</feature>
<feature type="transmembrane region" description="Helical" evidence="1">
    <location>
        <begin position="125"/>
        <end position="147"/>
    </location>
</feature>
<keyword evidence="1" id="KW-1133">Transmembrane helix</keyword>
<dbReference type="KEGG" id="ccin:107273600"/>
<dbReference type="AlphaFoldDB" id="A0AAJ7CDE6"/>
<evidence type="ECO:0000313" key="2">
    <source>
        <dbReference type="Proteomes" id="UP000694920"/>
    </source>
</evidence>
<evidence type="ECO:0000256" key="1">
    <source>
        <dbReference type="SAM" id="Phobius"/>
    </source>
</evidence>
<dbReference type="Proteomes" id="UP000694920">
    <property type="component" value="Unplaced"/>
</dbReference>
<organism evidence="2 3">
    <name type="scientific">Cephus cinctus</name>
    <name type="common">Wheat stem sawfly</name>
    <dbReference type="NCBI Taxonomy" id="211228"/>
    <lineage>
        <taxon>Eukaryota</taxon>
        <taxon>Metazoa</taxon>
        <taxon>Ecdysozoa</taxon>
        <taxon>Arthropoda</taxon>
        <taxon>Hexapoda</taxon>
        <taxon>Insecta</taxon>
        <taxon>Pterygota</taxon>
        <taxon>Neoptera</taxon>
        <taxon>Endopterygota</taxon>
        <taxon>Hymenoptera</taxon>
        <taxon>Cephoidea</taxon>
        <taxon>Cephidae</taxon>
        <taxon>Cephus</taxon>
    </lineage>
</organism>
<feature type="transmembrane region" description="Helical" evidence="1">
    <location>
        <begin position="153"/>
        <end position="175"/>
    </location>
</feature>
<evidence type="ECO:0000313" key="3">
    <source>
        <dbReference type="RefSeq" id="XP_015607458.1"/>
    </source>
</evidence>
<feature type="transmembrane region" description="Helical" evidence="1">
    <location>
        <begin position="92"/>
        <end position="113"/>
    </location>
</feature>
<sequence>MSYKASGTISLDIHRNEYNRFGGPVTFTNRYLKVKPREIVLRAAASLAPPCTKFFKRTELDLIGPLIALVILIMIIHYGYIFKDPTATDSFIAPISTVFSYAVFVPIVGFIICKFARAAVTFWDIATLLGYGLYSHIIILCMNLVIYQEESNTFFFICLFIFGGSSALRMSIILLSTIPKPAARLLVCSTLFIIHLLYAIFLYFTYMHPTFVYGIGNSKKVSNVIHNNL</sequence>
<gene>
    <name evidence="3" type="primary">LOC107273600</name>
</gene>
<feature type="transmembrane region" description="Helical" evidence="1">
    <location>
        <begin position="62"/>
        <end position="80"/>
    </location>
</feature>
<dbReference type="GeneID" id="107273600"/>
<name>A0AAJ7CDE6_CEPCN</name>
<keyword evidence="1" id="KW-0472">Membrane</keyword>
<reference evidence="3" key="1">
    <citation type="submission" date="2025-08" db="UniProtKB">
        <authorList>
            <consortium name="RefSeq"/>
        </authorList>
    </citation>
    <scope>IDENTIFICATION</scope>
</reference>
<proteinExistence type="predicted"/>
<protein>
    <submittedName>
        <fullName evidence="3">Protein YIPF3-like</fullName>
    </submittedName>
</protein>